<comment type="caution">
    <text evidence="1">The sequence shown here is derived from an EMBL/GenBank/DDBJ whole genome shotgun (WGS) entry which is preliminary data.</text>
</comment>
<organism evidence="1 2">
    <name type="scientific">Leptospira ryugenii</name>
    <dbReference type="NCBI Taxonomy" id="1917863"/>
    <lineage>
        <taxon>Bacteria</taxon>
        <taxon>Pseudomonadati</taxon>
        <taxon>Spirochaetota</taxon>
        <taxon>Spirochaetia</taxon>
        <taxon>Leptospirales</taxon>
        <taxon>Leptospiraceae</taxon>
        <taxon>Leptospira</taxon>
    </lineage>
</organism>
<dbReference type="OrthoDB" id="323143at2"/>
<gene>
    <name evidence="1" type="ORF">LPTSP4_18450</name>
</gene>
<accession>A0A2P2E0B7</accession>
<protein>
    <submittedName>
        <fullName evidence="1">Uncharacterized protein</fullName>
    </submittedName>
</protein>
<dbReference type="AlphaFoldDB" id="A0A2P2E0B7"/>
<reference evidence="1 2" key="1">
    <citation type="submission" date="2018-02" db="EMBL/GenBank/DDBJ databases">
        <title>Novel Leptospira species isolated from soil and water in Japan.</title>
        <authorList>
            <person name="Nakao R."/>
            <person name="Masuzawa T."/>
        </authorList>
    </citation>
    <scope>NUCLEOTIDE SEQUENCE [LARGE SCALE GENOMIC DNA]</scope>
    <source>
        <strain evidence="1 2">YH101</strain>
    </source>
</reference>
<dbReference type="EMBL" id="BFBB01000004">
    <property type="protein sequence ID" value="GBF50320.1"/>
    <property type="molecule type" value="Genomic_DNA"/>
</dbReference>
<dbReference type="Proteomes" id="UP000245133">
    <property type="component" value="Unassembled WGS sequence"/>
</dbReference>
<evidence type="ECO:0000313" key="1">
    <source>
        <dbReference type="EMBL" id="GBF50320.1"/>
    </source>
</evidence>
<sequence>MERQSPFYPKGQWSSTYPKHLLAMETLFQQRRQSLHPEVSVYLAGLVARRLDSEYWTQVEQTFLVESPEEIYDLIRKHSLYIGQNAPIVTTSRYNAEHLMINIALDQQSYQFLLKIPSKYYGIASTYSYYAGNETLGRILQFLSRHTQQIIDQLRAYMHSIQDRDEIPEPSPILKELWDKFSKGVESKKTKGGFDASVDIAQILQQMRGFN</sequence>
<dbReference type="RefSeq" id="WP_108976123.1">
    <property type="nucleotide sequence ID" value="NZ_BFBB01000004.1"/>
</dbReference>
<keyword evidence="2" id="KW-1185">Reference proteome</keyword>
<evidence type="ECO:0000313" key="2">
    <source>
        <dbReference type="Proteomes" id="UP000245133"/>
    </source>
</evidence>
<name>A0A2P2E0B7_9LEPT</name>
<proteinExistence type="predicted"/>